<dbReference type="STRING" id="1293036.GCA_001315825_02713"/>
<accession>A0A2U9IWU4</accession>
<reference evidence="2" key="3">
    <citation type="submission" date="2020-03" db="EMBL/GenBank/DDBJ databases">
        <title>Sequencing and Assembly of Multiple Reported Metal-Biooxidizing Members of the Extremely Thermoacidophilic Archaeal Family Sulfolobaceae.</title>
        <authorList>
            <person name="Counts J.A."/>
            <person name="Kelly R.M."/>
        </authorList>
    </citation>
    <scope>NUCLEOTIDE SEQUENCE [LARGE SCALE GENOMIC DNA]</scope>
    <source>
        <strain evidence="2">HO1-1</strain>
    </source>
</reference>
<dbReference type="AlphaFoldDB" id="A0A2U9IWU4"/>
<dbReference type="KEGG" id="mhk:DFR87_00880"/>
<dbReference type="GeneID" id="36833852"/>
<keyword evidence="2" id="KW-1185">Reference proteome</keyword>
<name>A0A2U9IWU4_9CREN</name>
<evidence type="ECO:0000313" key="1">
    <source>
        <dbReference type="EMBL" id="AWS00467.1"/>
    </source>
</evidence>
<gene>
    <name evidence="1" type="ORF">DFR87_00880</name>
</gene>
<protein>
    <submittedName>
        <fullName evidence="1">CHAD domain-containing protein</fullName>
    </submittedName>
</protein>
<proteinExistence type="predicted"/>
<organism evidence="1 2">
    <name type="scientific">Metallosphaera hakonensis JCM 8857 = DSM 7519</name>
    <dbReference type="NCBI Taxonomy" id="1293036"/>
    <lineage>
        <taxon>Archaea</taxon>
        <taxon>Thermoproteota</taxon>
        <taxon>Thermoprotei</taxon>
        <taxon>Sulfolobales</taxon>
        <taxon>Sulfolobaceae</taxon>
        <taxon>Metallosphaera</taxon>
    </lineage>
</organism>
<dbReference type="Proteomes" id="UP000247586">
    <property type="component" value="Chromosome"/>
</dbReference>
<dbReference type="OrthoDB" id="39948at2157"/>
<reference evidence="2" key="2">
    <citation type="submission" date="2020-03" db="EMBL/GenBank/DDBJ databases">
        <title>Complete Genome Sequences of Extremely Thermoacidophilic, Metal-Mobilizing Type-Strain Members of the Archaeal Family Sulfolobaceae: Acidianus brierleyi DSM-1651T, Acidianus sulfidivorans DSM-18786T, Metallosphaera hakonensis DSM-7519T, and Metallosphaera prunae DSM-10039T.</title>
        <authorList>
            <person name="Counts J.A."/>
            <person name="Kelly R.M."/>
        </authorList>
    </citation>
    <scope>NUCLEOTIDE SEQUENCE [LARGE SCALE GENOMIC DNA]</scope>
    <source>
        <strain evidence="2">HO1-1</strain>
    </source>
</reference>
<sequence>MRPEEYANKHLENFLLVQGRSPEQVHEARVELRKYAVIVQVTYPLHLNYDVIRISKGILRRLGEVRDYDVHGCPKVPREELLDQVDREKVTLKRLPKLYGSRFLVMRNLIKIFMELDKVNDFHGLRKQIRTARILGDSLNLPSENLKEISRIMGEERDRMNREVCNGLKPRHNVDLEDIREKARASLREILLSNHEFRHVKGMLSQY</sequence>
<reference evidence="1 2" key="1">
    <citation type="submission" date="2018-05" db="EMBL/GenBank/DDBJ databases">
        <title>Complete Genome Sequences of Extremely Thermoacidophilic, Metal-Mobilizing Type-Strain Members of the Archaeal Family Sulfolobaceae: Acidianus brierleyi DSM-1651T, Acidianus sulfidivorans DSM-18786T, Metallosphaera hakonensis DSM-7519T, and Metallosphaera prunae DSM-10039T.</title>
        <authorList>
            <person name="Counts J.A."/>
            <person name="Kelly R.M."/>
        </authorList>
    </citation>
    <scope>NUCLEOTIDE SEQUENCE [LARGE SCALE GENOMIC DNA]</scope>
    <source>
        <strain evidence="1 2">HO1-1</strain>
    </source>
</reference>
<dbReference type="EMBL" id="CP029287">
    <property type="protein sequence ID" value="AWS00467.1"/>
    <property type="molecule type" value="Genomic_DNA"/>
</dbReference>
<evidence type="ECO:0000313" key="2">
    <source>
        <dbReference type="Proteomes" id="UP000247586"/>
    </source>
</evidence>
<dbReference type="RefSeq" id="WP_054837271.1">
    <property type="nucleotide sequence ID" value="NZ_BBBA01000036.1"/>
</dbReference>